<reference evidence="2 3" key="1">
    <citation type="journal article" date="2024" name="J Genomics">
        <title>Draft genome sequencing and assembly of Favolaschia claudopus CIRM-BRFM 2984 isolated from oak limbs.</title>
        <authorList>
            <person name="Navarro D."/>
            <person name="Drula E."/>
            <person name="Chaduli D."/>
            <person name="Cazenave R."/>
            <person name="Ahrendt S."/>
            <person name="Wang J."/>
            <person name="Lipzen A."/>
            <person name="Daum C."/>
            <person name="Barry K."/>
            <person name="Grigoriev I.V."/>
            <person name="Favel A."/>
            <person name="Rosso M.N."/>
            <person name="Martin F."/>
        </authorList>
    </citation>
    <scope>NUCLEOTIDE SEQUENCE [LARGE SCALE GENOMIC DNA]</scope>
    <source>
        <strain evidence="2 3">CIRM-BRFM 2984</strain>
    </source>
</reference>
<protein>
    <submittedName>
        <fullName evidence="2">Uncharacterized protein</fullName>
    </submittedName>
</protein>
<feature type="compositionally biased region" description="Basic residues" evidence="1">
    <location>
        <begin position="356"/>
        <end position="366"/>
    </location>
</feature>
<dbReference type="EMBL" id="JAWWNJ010000036">
    <property type="protein sequence ID" value="KAK7023269.1"/>
    <property type="molecule type" value="Genomic_DNA"/>
</dbReference>
<feature type="compositionally biased region" description="Polar residues" evidence="1">
    <location>
        <begin position="1"/>
        <end position="11"/>
    </location>
</feature>
<evidence type="ECO:0000313" key="3">
    <source>
        <dbReference type="Proteomes" id="UP001362999"/>
    </source>
</evidence>
<comment type="caution">
    <text evidence="2">The sequence shown here is derived from an EMBL/GenBank/DDBJ whole genome shotgun (WGS) entry which is preliminary data.</text>
</comment>
<dbReference type="AlphaFoldDB" id="A0AAW0BBI5"/>
<proteinExistence type="predicted"/>
<feature type="region of interest" description="Disordered" evidence="1">
    <location>
        <begin position="331"/>
        <end position="376"/>
    </location>
</feature>
<organism evidence="2 3">
    <name type="scientific">Favolaschia claudopus</name>
    <dbReference type="NCBI Taxonomy" id="2862362"/>
    <lineage>
        <taxon>Eukaryota</taxon>
        <taxon>Fungi</taxon>
        <taxon>Dikarya</taxon>
        <taxon>Basidiomycota</taxon>
        <taxon>Agaricomycotina</taxon>
        <taxon>Agaricomycetes</taxon>
        <taxon>Agaricomycetidae</taxon>
        <taxon>Agaricales</taxon>
        <taxon>Marasmiineae</taxon>
        <taxon>Mycenaceae</taxon>
        <taxon>Favolaschia</taxon>
    </lineage>
</organism>
<keyword evidence="3" id="KW-1185">Reference proteome</keyword>
<name>A0AAW0BBI5_9AGAR</name>
<feature type="compositionally biased region" description="Basic and acidic residues" evidence="1">
    <location>
        <begin position="331"/>
        <end position="355"/>
    </location>
</feature>
<sequence length="376" mass="42560">MPNEPTLSAHASRNPLKPVQPSRQRHKQSDATKASRALAAELRRDREAAFEARVDEFFQLRADTIEELATEFGKTKDLVTKILVNGKGYGGKRGVNLKNAIAHDLTLKANEAGEDGDLFISKLSGSEYKTYKESLSNAEKTRILKQLSEKRDVRTHGVRATNKAVANDVIQTSTLIGRMLVELYERTGTRSAAFFTRAHPNDPAIPCMVDCEATRNFFLDVLKIDHLDVVRKLELWACTRDQEGDDSIQTVQRKLAELVAEGLRKLKNKKIDMKWENYEVDIVLKYGVELANWPKNALPMRRPSKLPASDARSIVTKLESGEIHWVALSTRQREERAARLEEEGEGGKKRRERSDKGKKRGPRRKKATESDDEQDD</sequence>
<feature type="region of interest" description="Disordered" evidence="1">
    <location>
        <begin position="1"/>
        <end position="34"/>
    </location>
</feature>
<gene>
    <name evidence="2" type="ORF">R3P38DRAFT_2437679</name>
</gene>
<evidence type="ECO:0000313" key="2">
    <source>
        <dbReference type="EMBL" id="KAK7023269.1"/>
    </source>
</evidence>
<dbReference type="Proteomes" id="UP001362999">
    <property type="component" value="Unassembled WGS sequence"/>
</dbReference>
<feature type="non-terminal residue" evidence="2">
    <location>
        <position position="376"/>
    </location>
</feature>
<accession>A0AAW0BBI5</accession>
<evidence type="ECO:0000256" key="1">
    <source>
        <dbReference type="SAM" id="MobiDB-lite"/>
    </source>
</evidence>